<sequence length="252" mass="27687">MTYECNRKIADSILELPPLPAHMSDHGAPTVVSRRLAEVTGLVTLKLILRAVPRIRTILFGWGRLVQESALTSGALLCDDATKALVVDRSPSGALVGLGFFDASSPGRDGLLLLLRAKGRVRPDDLREEQLRTIALRRIPRPDPWITSADREGAPLAFPARRLASIMNKPKDRLFSFTDADMLFQVDLHGVEAEIAARPFLTPSDARECALSSAVQEFAQVQISPRDLEEFADALAWAPRQTDLVLSRMQAA</sequence>
<dbReference type="EMBL" id="NRRL01000003">
    <property type="protein sequence ID" value="MBK1666981.1"/>
    <property type="molecule type" value="Genomic_DNA"/>
</dbReference>
<protein>
    <submittedName>
        <fullName evidence="1">Uncharacterized protein</fullName>
    </submittedName>
</protein>
<organism evidence="1 2">
    <name type="scientific">Rhodovibrio sodomensis</name>
    <dbReference type="NCBI Taxonomy" id="1088"/>
    <lineage>
        <taxon>Bacteria</taxon>
        <taxon>Pseudomonadati</taxon>
        <taxon>Pseudomonadota</taxon>
        <taxon>Alphaproteobacteria</taxon>
        <taxon>Rhodospirillales</taxon>
        <taxon>Rhodovibrionaceae</taxon>
        <taxon>Rhodovibrio</taxon>
    </lineage>
</organism>
<accession>A0ABS1DAQ0</accession>
<proteinExistence type="predicted"/>
<keyword evidence="2" id="KW-1185">Reference proteome</keyword>
<name>A0ABS1DAQ0_9PROT</name>
<evidence type="ECO:0000313" key="1">
    <source>
        <dbReference type="EMBL" id="MBK1666981.1"/>
    </source>
</evidence>
<evidence type="ECO:0000313" key="2">
    <source>
        <dbReference type="Proteomes" id="UP001296873"/>
    </source>
</evidence>
<dbReference type="RefSeq" id="WP_200339040.1">
    <property type="nucleotide sequence ID" value="NZ_NRRL01000003.1"/>
</dbReference>
<comment type="caution">
    <text evidence="1">The sequence shown here is derived from an EMBL/GenBank/DDBJ whole genome shotgun (WGS) entry which is preliminary data.</text>
</comment>
<reference evidence="1 2" key="1">
    <citation type="journal article" date="2020" name="Microorganisms">
        <title>Osmotic Adaptation and Compatible Solute Biosynthesis of Phototrophic Bacteria as Revealed from Genome Analyses.</title>
        <authorList>
            <person name="Imhoff J.F."/>
            <person name="Rahn T."/>
            <person name="Kunzel S."/>
            <person name="Keller A."/>
            <person name="Neulinger S.C."/>
        </authorList>
    </citation>
    <scope>NUCLEOTIDE SEQUENCE [LARGE SCALE GENOMIC DNA]</scope>
    <source>
        <strain evidence="1 2">DSM 9895</strain>
    </source>
</reference>
<dbReference type="Proteomes" id="UP001296873">
    <property type="component" value="Unassembled WGS sequence"/>
</dbReference>
<gene>
    <name evidence="1" type="ORF">CKO28_02850</name>
</gene>